<dbReference type="InterPro" id="IPR013320">
    <property type="entry name" value="ConA-like_dom_sf"/>
</dbReference>
<dbReference type="GO" id="GO:0005975">
    <property type="term" value="P:carbohydrate metabolic process"/>
    <property type="evidence" value="ECO:0007669"/>
    <property type="project" value="UniProtKB-ARBA"/>
</dbReference>
<dbReference type="InterPro" id="IPR018247">
    <property type="entry name" value="EF_Hand_1_Ca_BS"/>
</dbReference>
<dbReference type="EMBL" id="FOMI01000002">
    <property type="protein sequence ID" value="SFC93580.1"/>
    <property type="molecule type" value="Genomic_DNA"/>
</dbReference>
<evidence type="ECO:0000313" key="5">
    <source>
        <dbReference type="Proteomes" id="UP000199439"/>
    </source>
</evidence>
<dbReference type="Gene3D" id="4.10.1080.10">
    <property type="entry name" value="TSP type-3 repeat"/>
    <property type="match status" value="1"/>
</dbReference>
<dbReference type="InterPro" id="IPR028974">
    <property type="entry name" value="TSP_type-3_rpt"/>
</dbReference>
<dbReference type="STRING" id="870482.SAMN04487987_10272"/>
<dbReference type="Gene3D" id="2.60.120.200">
    <property type="match status" value="1"/>
</dbReference>
<name>A0A1I1NIL7_9FLAO</name>
<dbReference type="NCBIfam" id="TIGR04183">
    <property type="entry name" value="Por_Secre_tail"/>
    <property type="match status" value="1"/>
</dbReference>
<dbReference type="PROSITE" id="PS00018">
    <property type="entry name" value="EF_HAND_1"/>
    <property type="match status" value="1"/>
</dbReference>
<dbReference type="OrthoDB" id="2582440at2"/>
<dbReference type="Pfam" id="PF13385">
    <property type="entry name" value="Laminin_G_3"/>
    <property type="match status" value="1"/>
</dbReference>
<dbReference type="Proteomes" id="UP000199439">
    <property type="component" value="Unassembled WGS sequence"/>
</dbReference>
<evidence type="ECO:0000256" key="1">
    <source>
        <dbReference type="ARBA" id="ARBA00022729"/>
    </source>
</evidence>
<keyword evidence="2" id="KW-1015">Disulfide bond</keyword>
<keyword evidence="5" id="KW-1185">Reference proteome</keyword>
<accession>A0A1I1NIL7</accession>
<reference evidence="5" key="1">
    <citation type="submission" date="2016-10" db="EMBL/GenBank/DDBJ databases">
        <authorList>
            <person name="Varghese N."/>
            <person name="Submissions S."/>
        </authorList>
    </citation>
    <scope>NUCLEOTIDE SEQUENCE [LARGE SCALE GENOMIC DNA]</scope>
    <source>
        <strain evidence="5">DSM 25730</strain>
    </source>
</reference>
<dbReference type="SUPFAM" id="SSF103647">
    <property type="entry name" value="TSP type-3 repeat"/>
    <property type="match status" value="1"/>
</dbReference>
<organism evidence="4 5">
    <name type="scientific">Algibacter pectinivorans</name>
    <dbReference type="NCBI Taxonomy" id="870482"/>
    <lineage>
        <taxon>Bacteria</taxon>
        <taxon>Pseudomonadati</taxon>
        <taxon>Bacteroidota</taxon>
        <taxon>Flavobacteriia</taxon>
        <taxon>Flavobacteriales</taxon>
        <taxon>Flavobacteriaceae</taxon>
        <taxon>Algibacter</taxon>
    </lineage>
</organism>
<dbReference type="RefSeq" id="WP_092848964.1">
    <property type="nucleotide sequence ID" value="NZ_FOMI01000002.1"/>
</dbReference>
<dbReference type="GO" id="GO:0004553">
    <property type="term" value="F:hydrolase activity, hydrolyzing O-glycosyl compounds"/>
    <property type="evidence" value="ECO:0007669"/>
    <property type="project" value="UniProtKB-ARBA"/>
</dbReference>
<dbReference type="GO" id="GO:0005509">
    <property type="term" value="F:calcium ion binding"/>
    <property type="evidence" value="ECO:0007669"/>
    <property type="project" value="InterPro"/>
</dbReference>
<keyword evidence="1" id="KW-0732">Signal</keyword>
<evidence type="ECO:0000259" key="3">
    <source>
        <dbReference type="SMART" id="SM00560"/>
    </source>
</evidence>
<dbReference type="InterPro" id="IPR026444">
    <property type="entry name" value="Secre_tail"/>
</dbReference>
<evidence type="ECO:0000313" key="4">
    <source>
        <dbReference type="EMBL" id="SFC93580.1"/>
    </source>
</evidence>
<proteinExistence type="predicted"/>
<protein>
    <submittedName>
        <fullName evidence="4">Por secretion system C-terminal sorting domain-containing protein</fullName>
    </submittedName>
</protein>
<dbReference type="SMART" id="SM00560">
    <property type="entry name" value="LamGL"/>
    <property type="match status" value="1"/>
</dbReference>
<feature type="domain" description="LamG-like jellyroll fold" evidence="3">
    <location>
        <begin position="697"/>
        <end position="829"/>
    </location>
</feature>
<evidence type="ECO:0000256" key="2">
    <source>
        <dbReference type="ARBA" id="ARBA00023157"/>
    </source>
</evidence>
<dbReference type="SUPFAM" id="SSF49899">
    <property type="entry name" value="Concanavalin A-like lectins/glucanases"/>
    <property type="match status" value="1"/>
</dbReference>
<dbReference type="InterPro" id="IPR006558">
    <property type="entry name" value="LamG-like"/>
</dbReference>
<sequence length="1531" mass="165997">MNIKIKLGVTFFVLMFVLNLQFLKAQELVNCPPVSGAALPQADAVSWIREGFKIFSIANNTNGLGYQESGFQSEVFKNGQTLTVLNGTNDFVFPSSSSTPGSANTSIGTFANGTLDFIDNYYRRTSSSKIAQFRATTSGGFISGNAGQGVYIYPETGALTGDFYTMNINFTTPVISFSFDLIDIFDTIGNGSESNYEIYADGRLIAYFNGPFLGDDLTGNIKLYDADHNLKATIVGGQNIENTIGFISDIPVSQVSVKHIIVSGGLLIDSHEPHGFDSFAYSFDCQIDSCNALVSGYLDSDNDTLSDTCDLDDDNDGILDVDELNCSSGFIALGQTFNDNSSNPGIINGVFPHGDIDINFKYELLGSALWGTGVNSATVSGVSGAFINTQVQNSDFSNGDVAVYTFSASKPIYNLSFKLAGFDNEDIADLLANKGGVNVPITISDINLSNGIVSGQTVYDVNGANGNAPANSVQVLVQGAIDELTITIAKNDGSNSNATIQIYDFSYCESIDTDNDGFPNHLDIDSDDDGIPDNIEAQPTVGYIPPSNSSASITDANNNGLDDAYETAMGGTDLATLEDTDGDGVFDYLDSDTDNDGIPDIEENGQANTLGANDVDTDGLNDVFDAIVGYLDVNDEVTLGDIADLVSAFGDADSDTALGGDLDYRDIFNINPPHSATIDFDGVDDYVDSDFNFSGLSKMTTMLWIKLDDTFTNYGVLVNQGEFMLDVDGGMELSTNVNNGYLDSNMSDKLQRNKWYHIAVVFDSSLPFNNLKLYLNGALIKSTSHISLKGSISSSLDKLTIGKSSASDNNYFKGAIDEVRVFDVALTENQLQQMIYQEIEQNGSDVIGKVVPKKVVDLTSGTSVAWSKLQAYYPMTEIINSKTIDYSSNNYDAALHNITTVQAQTAPMPYQTSGDGDLATTGNLLHGAVWNLDALTNSGYSIVKVSHDVSINASLKTQGLIIDSGKKLTVNGDHEVNNSWYFELNGTLDLEGDSQLLQTENSDLVTSSTGKILRRQEGNSSPYWYNYWCSPVGELRATTLSNNNGSSHNTNNSSFSVDMLKDGSGSNFMFTNGYTGSSSISTYWLYTYMSGQTYYDWKKISSSKAIAPGVGYTQKGTGTADTEQAYIFEGKPNNGTVLINVDKKGGLLSSLLSKTQSLVGNPYPSAIDVGRFIDDNSSVISGSILLWQQWDGTSHNLSEYDGGYATVNKLGSAKAFQFHGVLGLIFGGSPSGTKKPTKTIPVGQGFMVKIKADGQVEFNNSQRVFVKESDADGTYNSGSVFFKGTKKRTGTTDAEEVTTEPQFQKISLQLNSITGPETHRELLLGFSDVTSDGFDYGYDAENAIETNNDLLLSFEDKDMVIQAYSALTATKVVPLNFKSSGDNTFEIKLNVLENIDENQSIYLKDNQTGTYFDLTKNESYEFNAGQGVFNKRFQIVFQSEQETLSTEESVVSENYMYYQNATNTFFIKKLHADISKLSLVNMRGQVVLELHNVERARLENGLQFSNMAIGAYVVYLRTDTNEVLSKKIIVK</sequence>
<gene>
    <name evidence="4" type="ORF">SAMN04487987_10272</name>
</gene>